<dbReference type="KEGG" id="ssck:SPSK_06447"/>
<comment type="caution">
    <text evidence="1">The sequence shown here is derived from an EMBL/GenBank/DDBJ whole genome shotgun (WGS) entry which is preliminary data.</text>
</comment>
<name>A0A0F2MIM1_SPOSC</name>
<dbReference type="EMBL" id="AXCR01000001">
    <property type="protein sequence ID" value="KJR89543.1"/>
    <property type="molecule type" value="Genomic_DNA"/>
</dbReference>
<dbReference type="VEuPathDB" id="FungiDB:SPSK_06447"/>
<reference evidence="1 2" key="1">
    <citation type="journal article" date="2014" name="BMC Genomics">
        <title>Comparative genomics of the major fungal agents of human and animal Sporotrichosis: Sporothrix schenckii and Sporothrix brasiliensis.</title>
        <authorList>
            <person name="Teixeira M.M."/>
            <person name="de Almeida L.G."/>
            <person name="Kubitschek-Barreira P."/>
            <person name="Alves F.L."/>
            <person name="Kioshima E.S."/>
            <person name="Abadio A.K."/>
            <person name="Fernandes L."/>
            <person name="Derengowski L.S."/>
            <person name="Ferreira K.S."/>
            <person name="Souza R.C."/>
            <person name="Ruiz J.C."/>
            <person name="de Andrade N.C."/>
            <person name="Paes H.C."/>
            <person name="Nicola A.M."/>
            <person name="Albuquerque P."/>
            <person name="Gerber A.L."/>
            <person name="Martins V.P."/>
            <person name="Peconick L.D."/>
            <person name="Neto A.V."/>
            <person name="Chaucanez C.B."/>
            <person name="Silva P.A."/>
            <person name="Cunha O.L."/>
            <person name="de Oliveira F.F."/>
            <person name="dos Santos T.C."/>
            <person name="Barros A.L."/>
            <person name="Soares M.A."/>
            <person name="de Oliveira L.M."/>
            <person name="Marini M.M."/>
            <person name="Villalobos-Duno H."/>
            <person name="Cunha M.M."/>
            <person name="de Hoog S."/>
            <person name="da Silveira J.F."/>
            <person name="Henrissat B."/>
            <person name="Nino-Vega G.A."/>
            <person name="Cisalpino P.S."/>
            <person name="Mora-Montes H.M."/>
            <person name="Almeida S.R."/>
            <person name="Stajich J.E."/>
            <person name="Lopes-Bezerra L.M."/>
            <person name="Vasconcelos A.T."/>
            <person name="Felipe M.S."/>
        </authorList>
    </citation>
    <scope>NUCLEOTIDE SEQUENCE [LARGE SCALE GENOMIC DNA]</scope>
    <source>
        <strain evidence="1 2">1099-18</strain>
    </source>
</reference>
<gene>
    <name evidence="1" type="ORF">SPSK_06447</name>
</gene>
<evidence type="ECO:0000313" key="2">
    <source>
        <dbReference type="Proteomes" id="UP000033710"/>
    </source>
</evidence>
<accession>A0A0F2MIM1</accession>
<protein>
    <submittedName>
        <fullName evidence="1">Uncharacterized protein</fullName>
    </submittedName>
</protein>
<reference evidence="1 2" key="2">
    <citation type="journal article" date="2015" name="Eukaryot. Cell">
        <title>Asexual propagation of a virulent clone complex in a human and feline outbreak of sporotrichosis.</title>
        <authorList>
            <person name="Teixeira Mde M."/>
            <person name="Rodrigues A.M."/>
            <person name="Tsui C.K."/>
            <person name="de Almeida L.G."/>
            <person name="Van Diepeningen A.D."/>
            <person name="van den Ende B.G."/>
            <person name="Fernandes G.F."/>
            <person name="Kano R."/>
            <person name="Hamelin R.C."/>
            <person name="Lopes-Bezerra L.M."/>
            <person name="Vasconcelos A.T."/>
            <person name="de Hoog S."/>
            <person name="de Camargo Z.P."/>
            <person name="Felipe M.S."/>
        </authorList>
    </citation>
    <scope>NUCLEOTIDE SEQUENCE [LARGE SCALE GENOMIC DNA]</scope>
    <source>
        <strain evidence="1 2">1099-18</strain>
    </source>
</reference>
<sequence>MANGIRHSFPRNLHSITAINRPAPIRLFTAPAFSAAGAKRDGTRLLTHPANLCPFWASSVEESKEHPCDNGQEHCKASKVSARRLLHVGVKATEPQEESDVREEARVKKMGSLGRRQGQEDKLSDLPALVPLFVSRNPVRQPMDWTGRPVPQEPRTTGLYPAEKQRRERLGLAAQARQGPCPSSNQVRWQLSLNELVLGYSISGHLTVLACFAFHLDRVVLPSCPAFPIETDRSVPADIPSFGRATSHSNVYAPTATRPSQTAPRLQARRFDGHWPQCCRLGSSCEPCPVRSVAVVILPFFRPVIVASHPRTDQGLYLVVFTYGTSGSLFQLARHYGWAVYNK</sequence>
<proteinExistence type="predicted"/>
<dbReference type="GeneID" id="27668430"/>
<dbReference type="Proteomes" id="UP000033710">
    <property type="component" value="Unassembled WGS sequence"/>
</dbReference>
<dbReference type="RefSeq" id="XP_016592219.1">
    <property type="nucleotide sequence ID" value="XM_016733153.1"/>
</dbReference>
<dbReference type="AlphaFoldDB" id="A0A0F2MIM1"/>
<organism evidence="1 2">
    <name type="scientific">Sporothrix schenckii 1099-18</name>
    <dbReference type="NCBI Taxonomy" id="1397361"/>
    <lineage>
        <taxon>Eukaryota</taxon>
        <taxon>Fungi</taxon>
        <taxon>Dikarya</taxon>
        <taxon>Ascomycota</taxon>
        <taxon>Pezizomycotina</taxon>
        <taxon>Sordariomycetes</taxon>
        <taxon>Sordariomycetidae</taxon>
        <taxon>Ophiostomatales</taxon>
        <taxon>Ophiostomataceae</taxon>
        <taxon>Sporothrix</taxon>
    </lineage>
</organism>
<evidence type="ECO:0000313" key="1">
    <source>
        <dbReference type="EMBL" id="KJR89543.1"/>
    </source>
</evidence>